<dbReference type="EMBL" id="CADCWK010000273">
    <property type="protein sequence ID" value="CAA9569473.1"/>
    <property type="molecule type" value="Genomic_DNA"/>
</dbReference>
<organism evidence="1">
    <name type="scientific">uncultured Thermomicrobiales bacterium</name>
    <dbReference type="NCBI Taxonomy" id="1645740"/>
    <lineage>
        <taxon>Bacteria</taxon>
        <taxon>Pseudomonadati</taxon>
        <taxon>Thermomicrobiota</taxon>
        <taxon>Thermomicrobia</taxon>
        <taxon>Thermomicrobiales</taxon>
        <taxon>environmental samples</taxon>
    </lineage>
</organism>
<gene>
    <name evidence="1" type="ORF">AVDCRST_MAG33-2373</name>
</gene>
<dbReference type="AlphaFoldDB" id="A0A6J4VBE7"/>
<evidence type="ECO:0000313" key="1">
    <source>
        <dbReference type="EMBL" id="CAA9569473.1"/>
    </source>
</evidence>
<feature type="non-terminal residue" evidence="1">
    <location>
        <position position="45"/>
    </location>
</feature>
<protein>
    <submittedName>
        <fullName evidence="1">Uncharacterized protein</fullName>
    </submittedName>
</protein>
<sequence>GDAPWSRPDSNLRIGSIPVGRCVGGTGRSRCAGRRAAHVGYGRWV</sequence>
<proteinExistence type="predicted"/>
<name>A0A6J4VBE7_9BACT</name>
<reference evidence="1" key="1">
    <citation type="submission" date="2020-02" db="EMBL/GenBank/DDBJ databases">
        <authorList>
            <person name="Meier V. D."/>
        </authorList>
    </citation>
    <scope>NUCLEOTIDE SEQUENCE</scope>
    <source>
        <strain evidence="1">AVDCRST_MAG33</strain>
    </source>
</reference>
<feature type="non-terminal residue" evidence="1">
    <location>
        <position position="1"/>
    </location>
</feature>
<accession>A0A6J4VBE7</accession>